<comment type="caution">
    <text evidence="1">The sequence shown here is derived from an EMBL/GenBank/DDBJ whole genome shotgun (WGS) entry which is preliminary data.</text>
</comment>
<dbReference type="EMBL" id="JAWZYT010003138">
    <property type="protein sequence ID" value="KAK4299982.1"/>
    <property type="molecule type" value="Genomic_DNA"/>
</dbReference>
<accession>A0AAE1P319</accession>
<dbReference type="Proteomes" id="UP001292094">
    <property type="component" value="Unassembled WGS sequence"/>
</dbReference>
<gene>
    <name evidence="1" type="ORF">Pmani_027778</name>
</gene>
<protein>
    <submittedName>
        <fullName evidence="1">Uncharacterized protein</fullName>
    </submittedName>
</protein>
<reference evidence="1" key="1">
    <citation type="submission" date="2023-11" db="EMBL/GenBank/DDBJ databases">
        <title>Genome assemblies of two species of porcelain crab, Petrolisthes cinctipes and Petrolisthes manimaculis (Anomura: Porcellanidae).</title>
        <authorList>
            <person name="Angst P."/>
        </authorList>
    </citation>
    <scope>NUCLEOTIDE SEQUENCE</scope>
    <source>
        <strain evidence="1">PB745_02</strain>
        <tissue evidence="1">Gill</tissue>
    </source>
</reference>
<name>A0AAE1P319_9EUCA</name>
<evidence type="ECO:0000313" key="2">
    <source>
        <dbReference type="Proteomes" id="UP001292094"/>
    </source>
</evidence>
<keyword evidence="2" id="KW-1185">Reference proteome</keyword>
<evidence type="ECO:0000313" key="1">
    <source>
        <dbReference type="EMBL" id="KAK4299982.1"/>
    </source>
</evidence>
<dbReference type="AlphaFoldDB" id="A0AAE1P319"/>
<organism evidence="1 2">
    <name type="scientific">Petrolisthes manimaculis</name>
    <dbReference type="NCBI Taxonomy" id="1843537"/>
    <lineage>
        <taxon>Eukaryota</taxon>
        <taxon>Metazoa</taxon>
        <taxon>Ecdysozoa</taxon>
        <taxon>Arthropoda</taxon>
        <taxon>Crustacea</taxon>
        <taxon>Multicrustacea</taxon>
        <taxon>Malacostraca</taxon>
        <taxon>Eumalacostraca</taxon>
        <taxon>Eucarida</taxon>
        <taxon>Decapoda</taxon>
        <taxon>Pleocyemata</taxon>
        <taxon>Anomura</taxon>
        <taxon>Galatheoidea</taxon>
        <taxon>Porcellanidae</taxon>
        <taxon>Petrolisthes</taxon>
    </lineage>
</organism>
<proteinExistence type="predicted"/>
<sequence length="95" mass="10230">MSPYYTHVGKPLVSVYVNVLFSFVALRVADQLNPGGTHSGALEANEDTGVLQCLALVLLSRRLFSQMVEAKVHTPVGSVLSTAGFQLSCRDATMF</sequence>